<evidence type="ECO:0000256" key="5">
    <source>
        <dbReference type="ARBA" id="ARBA00023136"/>
    </source>
</evidence>
<keyword evidence="8" id="KW-1185">Reference proteome</keyword>
<dbReference type="OrthoDB" id="629958at2"/>
<organism evidence="7 8">
    <name type="scientific">Panacibacter ginsenosidivorans</name>
    <dbReference type="NCBI Taxonomy" id="1813871"/>
    <lineage>
        <taxon>Bacteria</taxon>
        <taxon>Pseudomonadati</taxon>
        <taxon>Bacteroidota</taxon>
        <taxon>Chitinophagia</taxon>
        <taxon>Chitinophagales</taxon>
        <taxon>Chitinophagaceae</taxon>
        <taxon>Panacibacter</taxon>
    </lineage>
</organism>
<feature type="transmembrane region" description="Helical" evidence="6">
    <location>
        <begin position="336"/>
        <end position="355"/>
    </location>
</feature>
<dbReference type="InterPro" id="IPR050833">
    <property type="entry name" value="Poly_Biosynth_Transport"/>
</dbReference>
<evidence type="ECO:0000256" key="3">
    <source>
        <dbReference type="ARBA" id="ARBA00022692"/>
    </source>
</evidence>
<feature type="transmembrane region" description="Helical" evidence="6">
    <location>
        <begin position="178"/>
        <end position="199"/>
    </location>
</feature>
<dbReference type="GO" id="GO:0005886">
    <property type="term" value="C:plasma membrane"/>
    <property type="evidence" value="ECO:0007669"/>
    <property type="project" value="UniProtKB-SubCell"/>
</dbReference>
<evidence type="ECO:0000313" key="7">
    <source>
        <dbReference type="EMBL" id="QEC66635.1"/>
    </source>
</evidence>
<keyword evidence="5 6" id="KW-0472">Membrane</keyword>
<feature type="transmembrane region" description="Helical" evidence="6">
    <location>
        <begin position="120"/>
        <end position="140"/>
    </location>
</feature>
<dbReference type="Proteomes" id="UP000321533">
    <property type="component" value="Chromosome"/>
</dbReference>
<gene>
    <name evidence="7" type="ORF">FRZ67_04720</name>
</gene>
<feature type="transmembrane region" description="Helical" evidence="6">
    <location>
        <begin position="152"/>
        <end position="172"/>
    </location>
</feature>
<evidence type="ECO:0000256" key="1">
    <source>
        <dbReference type="ARBA" id="ARBA00004651"/>
    </source>
</evidence>
<reference evidence="7 8" key="1">
    <citation type="journal article" date="2016" name="Int. J. Syst. Evol. Microbiol.">
        <title>Panacibacter ginsenosidivorans gen. nov., sp. nov., with ginsenoside converting activity isolated from soil of a ginseng field.</title>
        <authorList>
            <person name="Siddiqi M.Z."/>
            <person name="Muhammad Shafi S."/>
            <person name="Choi K.D."/>
            <person name="Im W.T."/>
        </authorList>
    </citation>
    <scope>NUCLEOTIDE SEQUENCE [LARGE SCALE GENOMIC DNA]</scope>
    <source>
        <strain evidence="7 8">Gsoil1550</strain>
    </source>
</reference>
<proteinExistence type="predicted"/>
<dbReference type="RefSeq" id="WP_147188435.1">
    <property type="nucleotide sequence ID" value="NZ_CP042435.1"/>
</dbReference>
<name>A0A5B8V6A7_9BACT</name>
<feature type="transmembrane region" description="Helical" evidence="6">
    <location>
        <begin position="14"/>
        <end position="37"/>
    </location>
</feature>
<comment type="subcellular location">
    <subcellularLocation>
        <location evidence="1">Cell membrane</location>
        <topology evidence="1">Multi-pass membrane protein</topology>
    </subcellularLocation>
</comment>
<dbReference type="PANTHER" id="PTHR30250:SF11">
    <property type="entry name" value="O-ANTIGEN TRANSPORTER-RELATED"/>
    <property type="match status" value="1"/>
</dbReference>
<sequence length="448" mass="49659">MLSNIREKLQNKHFLSLAGNGIMSILGMITIALLYRVLSLSDIGVWVFFQSTVLLVDTFRSGFLTTAFIKFYAGSSKKRSAEVAGSTWYIALCITGILVAINLPAYFFLQKIGDPGLAMFFKWFGITYIFTLPSFVATCVLQGQQRFDRLLYIRFISQGSFIILVIILMFMHRVSLQSIAYAYLGSSLLTSAVAIITGWSRINTFIKRSTSCIKEIFHFGKYSVGTTLSSNLFRSSDTFIINFMLGAPALAVYNIGQRLMEIVEIPLRSFAATGMPVLSAAYNSNDSKEVIAVLKKYAGMLTVALIPAFIGAVLFANIAVAVIGGGQYAGTEAANVLRIFMTFALLYPADRFFALTIDVIHKPKINFYKVLIMLTGNILADFAGIWFFGNIYGVALATVVPILIGVLIGNWALQQYQPFQFFSIFSTGYQEVLHLVKQVLPKKRKAFS</sequence>
<feature type="transmembrane region" description="Helical" evidence="6">
    <location>
        <begin position="88"/>
        <end position="108"/>
    </location>
</feature>
<evidence type="ECO:0000256" key="2">
    <source>
        <dbReference type="ARBA" id="ARBA00022475"/>
    </source>
</evidence>
<keyword evidence="4 6" id="KW-1133">Transmembrane helix</keyword>
<keyword evidence="2" id="KW-1003">Cell membrane</keyword>
<feature type="transmembrane region" description="Helical" evidence="6">
    <location>
        <begin position="43"/>
        <end position="68"/>
    </location>
</feature>
<evidence type="ECO:0000256" key="6">
    <source>
        <dbReference type="SAM" id="Phobius"/>
    </source>
</evidence>
<evidence type="ECO:0000313" key="8">
    <source>
        <dbReference type="Proteomes" id="UP000321533"/>
    </source>
</evidence>
<dbReference type="KEGG" id="pgin:FRZ67_04720"/>
<accession>A0A5B8V6A7</accession>
<dbReference type="AlphaFoldDB" id="A0A5B8V6A7"/>
<dbReference type="PANTHER" id="PTHR30250">
    <property type="entry name" value="PST FAMILY PREDICTED COLANIC ACID TRANSPORTER"/>
    <property type="match status" value="1"/>
</dbReference>
<dbReference type="EMBL" id="CP042435">
    <property type="protein sequence ID" value="QEC66635.1"/>
    <property type="molecule type" value="Genomic_DNA"/>
</dbReference>
<dbReference type="Pfam" id="PF13440">
    <property type="entry name" value="Polysacc_synt_3"/>
    <property type="match status" value="1"/>
</dbReference>
<keyword evidence="3 6" id="KW-0812">Transmembrane</keyword>
<feature type="transmembrane region" description="Helical" evidence="6">
    <location>
        <begin position="394"/>
        <end position="413"/>
    </location>
</feature>
<protein>
    <submittedName>
        <fullName evidence="7">Oligosaccharide flippase family protein</fullName>
    </submittedName>
</protein>
<feature type="transmembrane region" description="Helical" evidence="6">
    <location>
        <begin position="297"/>
        <end position="324"/>
    </location>
</feature>
<evidence type="ECO:0000256" key="4">
    <source>
        <dbReference type="ARBA" id="ARBA00022989"/>
    </source>
</evidence>
<feature type="transmembrane region" description="Helical" evidence="6">
    <location>
        <begin position="367"/>
        <end position="388"/>
    </location>
</feature>